<keyword evidence="2" id="KW-0378">Hydrolase</keyword>
<keyword evidence="2" id="KW-0624">Polysaccharide degradation</keyword>
<evidence type="ECO:0000256" key="2">
    <source>
        <dbReference type="RuleBase" id="RU361163"/>
    </source>
</evidence>
<dbReference type="EMBL" id="MU251249">
    <property type="protein sequence ID" value="KAG9256011.1"/>
    <property type="molecule type" value="Genomic_DNA"/>
</dbReference>
<dbReference type="Gene3D" id="2.60.120.180">
    <property type="match status" value="1"/>
</dbReference>
<organism evidence="3 4">
    <name type="scientific">Emericellopsis atlantica</name>
    <dbReference type="NCBI Taxonomy" id="2614577"/>
    <lineage>
        <taxon>Eukaryota</taxon>
        <taxon>Fungi</taxon>
        <taxon>Dikarya</taxon>
        <taxon>Ascomycota</taxon>
        <taxon>Pezizomycotina</taxon>
        <taxon>Sordariomycetes</taxon>
        <taxon>Hypocreomycetidae</taxon>
        <taxon>Hypocreales</taxon>
        <taxon>Bionectriaceae</taxon>
        <taxon>Emericellopsis</taxon>
    </lineage>
</organism>
<comment type="caution">
    <text evidence="3">The sequence shown here is derived from an EMBL/GenBank/DDBJ whole genome shotgun (WGS) entry which is preliminary data.</text>
</comment>
<dbReference type="InterPro" id="IPR013319">
    <property type="entry name" value="GH11/12"/>
</dbReference>
<protein>
    <submittedName>
        <fullName evidence="3">Endoglucanase I</fullName>
    </submittedName>
</protein>
<keyword evidence="4" id="KW-1185">Reference proteome</keyword>
<evidence type="ECO:0000313" key="3">
    <source>
        <dbReference type="EMBL" id="KAG9256011.1"/>
    </source>
</evidence>
<gene>
    <name evidence="3" type="ORF">F5Z01DRAFT_672654</name>
</gene>
<keyword evidence="2" id="KW-0326">Glycosidase</keyword>
<dbReference type="Proteomes" id="UP000887229">
    <property type="component" value="Unassembled WGS sequence"/>
</dbReference>
<keyword evidence="2" id="KW-0119">Carbohydrate metabolism</keyword>
<reference evidence="3" key="1">
    <citation type="journal article" date="2021" name="IMA Fungus">
        <title>Genomic characterization of three marine fungi, including Emericellopsis atlantica sp. nov. with signatures of a generalist lifestyle and marine biomass degradation.</title>
        <authorList>
            <person name="Hagestad O.C."/>
            <person name="Hou L."/>
            <person name="Andersen J.H."/>
            <person name="Hansen E.H."/>
            <person name="Altermark B."/>
            <person name="Li C."/>
            <person name="Kuhnert E."/>
            <person name="Cox R.J."/>
            <person name="Crous P.W."/>
            <person name="Spatafora J.W."/>
            <person name="Lail K."/>
            <person name="Amirebrahimi M."/>
            <person name="Lipzen A."/>
            <person name="Pangilinan J."/>
            <person name="Andreopoulos W."/>
            <person name="Hayes R.D."/>
            <person name="Ng V."/>
            <person name="Grigoriev I.V."/>
            <person name="Jackson S.A."/>
            <person name="Sutton T.D.S."/>
            <person name="Dobson A.D.W."/>
            <person name="Rama T."/>
        </authorList>
    </citation>
    <scope>NUCLEOTIDE SEQUENCE</scope>
    <source>
        <strain evidence="3">TS7</strain>
    </source>
</reference>
<dbReference type="PANTHER" id="PTHR34002">
    <property type="entry name" value="BLR1656 PROTEIN"/>
    <property type="match status" value="1"/>
</dbReference>
<comment type="similarity">
    <text evidence="1 2">Belongs to the glycosyl hydrolase 12 (cellulase H) family.</text>
</comment>
<dbReference type="RefSeq" id="XP_046119935.1">
    <property type="nucleotide sequence ID" value="XM_046264837.1"/>
</dbReference>
<dbReference type="SUPFAM" id="SSF49899">
    <property type="entry name" value="Concanavalin A-like lectins/glucanases"/>
    <property type="match status" value="1"/>
</dbReference>
<dbReference type="OrthoDB" id="89349at2759"/>
<dbReference type="GO" id="GO:0008810">
    <property type="term" value="F:cellulase activity"/>
    <property type="evidence" value="ECO:0007669"/>
    <property type="project" value="InterPro"/>
</dbReference>
<evidence type="ECO:0000313" key="4">
    <source>
        <dbReference type="Proteomes" id="UP000887229"/>
    </source>
</evidence>
<dbReference type="GeneID" id="70295740"/>
<dbReference type="InterPro" id="IPR013320">
    <property type="entry name" value="ConA-like_dom_sf"/>
</dbReference>
<proteinExistence type="inferred from homology"/>
<dbReference type="InterPro" id="IPR002594">
    <property type="entry name" value="GH12"/>
</dbReference>
<name>A0A9P7ZQJ9_9HYPO</name>
<dbReference type="GO" id="GO:0000272">
    <property type="term" value="P:polysaccharide catabolic process"/>
    <property type="evidence" value="ECO:0007669"/>
    <property type="project" value="UniProtKB-KW"/>
</dbReference>
<evidence type="ECO:0000256" key="1">
    <source>
        <dbReference type="ARBA" id="ARBA00005519"/>
    </source>
</evidence>
<dbReference type="PANTHER" id="PTHR34002:SF10">
    <property type="entry name" value="PUTATIVE-RELATED"/>
    <property type="match status" value="1"/>
</dbReference>
<dbReference type="AlphaFoldDB" id="A0A9P7ZQJ9"/>
<sequence>MAPEPLREQFAYYGADGYYFNNNLWGKDSASSGSQVLYVNNASTNGSAWHTEWSWDGAPNNVKSYPYSGRELANGGKKKKLIKDIGSIWTKAEWDYRGDSIRANVAYDLFTAKDRDRDTSGGDYELMIWLGNYGGMYPIGSSTGHVTINGRSWELYVGMNGDMKVFSFLAGEHVKVFEGDLRPFFGHITEKHGFPAHEQHLTTLQFGTEPFTGSNARFDVWYWMGEVDQGS</sequence>
<accession>A0A9P7ZQJ9</accession>
<dbReference type="Pfam" id="PF01670">
    <property type="entry name" value="Glyco_hydro_12"/>
    <property type="match status" value="1"/>
</dbReference>